<keyword evidence="6" id="KW-0645">Protease</keyword>
<dbReference type="Proteomes" id="UP000004319">
    <property type="component" value="Unassembled WGS sequence"/>
</dbReference>
<dbReference type="GO" id="GO:0004252">
    <property type="term" value="F:serine-type endopeptidase activity"/>
    <property type="evidence" value="ECO:0007669"/>
    <property type="project" value="InterPro"/>
</dbReference>
<evidence type="ECO:0000313" key="15">
    <source>
        <dbReference type="EMBL" id="GAA08615.1"/>
    </source>
</evidence>
<dbReference type="EMBL" id="BABS01000042">
    <property type="protein sequence ID" value="GAA08615.1"/>
    <property type="molecule type" value="Genomic_DNA"/>
</dbReference>
<keyword evidence="10" id="KW-0346">Stress response</keyword>
<dbReference type="Gene3D" id="2.40.10.120">
    <property type="match status" value="1"/>
</dbReference>
<organism evidence="15 16">
    <name type="scientific">Acetobacter tropicalis NBRC 101654</name>
    <dbReference type="NCBI Taxonomy" id="749388"/>
    <lineage>
        <taxon>Bacteria</taxon>
        <taxon>Pseudomonadati</taxon>
        <taxon>Pseudomonadota</taxon>
        <taxon>Alphaproteobacteria</taxon>
        <taxon>Acetobacterales</taxon>
        <taxon>Acetobacteraceae</taxon>
        <taxon>Acetobacter</taxon>
    </lineage>
</organism>
<protein>
    <recommendedName>
        <fullName evidence="5">Probable periplasmic serine endoprotease DegP-like</fullName>
        <ecNumber evidence="4">3.4.21.107</ecNumber>
    </recommendedName>
    <alternativeName>
        <fullName evidence="11">Protease Do</fullName>
    </alternativeName>
</protein>
<evidence type="ECO:0000313" key="16">
    <source>
        <dbReference type="Proteomes" id="UP000004319"/>
    </source>
</evidence>
<keyword evidence="13" id="KW-1133">Transmembrane helix</keyword>
<keyword evidence="13" id="KW-0812">Transmembrane</keyword>
<evidence type="ECO:0000256" key="4">
    <source>
        <dbReference type="ARBA" id="ARBA00013035"/>
    </source>
</evidence>
<keyword evidence="8" id="KW-0378">Hydrolase</keyword>
<comment type="subcellular location">
    <subcellularLocation>
        <location evidence="2">Periplasm</location>
    </subcellularLocation>
</comment>
<dbReference type="SUPFAM" id="SSF50494">
    <property type="entry name" value="Trypsin-like serine proteases"/>
    <property type="match status" value="1"/>
</dbReference>
<comment type="catalytic activity">
    <reaction evidence="1">
        <text>Acts on substrates that are at least partially unfolded. The cleavage site P1 residue is normally between a pair of hydrophobic residues, such as Val-|-Val.</text>
        <dbReference type="EC" id="3.4.21.107"/>
    </reaction>
</comment>
<dbReference type="Pfam" id="PF13365">
    <property type="entry name" value="Trypsin_2"/>
    <property type="match status" value="1"/>
</dbReference>
<evidence type="ECO:0000256" key="2">
    <source>
        <dbReference type="ARBA" id="ARBA00004418"/>
    </source>
</evidence>
<evidence type="ECO:0000256" key="11">
    <source>
        <dbReference type="ARBA" id="ARBA00032850"/>
    </source>
</evidence>
<evidence type="ECO:0000256" key="1">
    <source>
        <dbReference type="ARBA" id="ARBA00001772"/>
    </source>
</evidence>
<keyword evidence="7" id="KW-0574">Periplasm</keyword>
<dbReference type="Gene3D" id="2.30.42.10">
    <property type="match status" value="2"/>
</dbReference>
<evidence type="ECO:0000256" key="12">
    <source>
        <dbReference type="SAM" id="MobiDB-lite"/>
    </source>
</evidence>
<dbReference type="PROSITE" id="PS50106">
    <property type="entry name" value="PDZ"/>
    <property type="match status" value="2"/>
</dbReference>
<dbReference type="InterPro" id="IPR001940">
    <property type="entry name" value="Peptidase_S1C"/>
</dbReference>
<evidence type="ECO:0000256" key="3">
    <source>
        <dbReference type="ARBA" id="ARBA00010541"/>
    </source>
</evidence>
<feature type="transmembrane region" description="Helical" evidence="13">
    <location>
        <begin position="45"/>
        <end position="68"/>
    </location>
</feature>
<keyword evidence="9" id="KW-0720">Serine protease</keyword>
<feature type="region of interest" description="Disordered" evidence="12">
    <location>
        <begin position="533"/>
        <end position="552"/>
    </location>
</feature>
<feature type="domain" description="PDZ" evidence="14">
    <location>
        <begin position="440"/>
        <end position="526"/>
    </location>
</feature>
<dbReference type="SUPFAM" id="SSF50156">
    <property type="entry name" value="PDZ domain-like"/>
    <property type="match status" value="2"/>
</dbReference>
<dbReference type="GO" id="GO:0006508">
    <property type="term" value="P:proteolysis"/>
    <property type="evidence" value="ECO:0007669"/>
    <property type="project" value="UniProtKB-KW"/>
</dbReference>
<dbReference type="InterPro" id="IPR001478">
    <property type="entry name" value="PDZ"/>
</dbReference>
<dbReference type="EC" id="3.4.21.107" evidence="4"/>
<dbReference type="InterPro" id="IPR009003">
    <property type="entry name" value="Peptidase_S1_PA"/>
</dbReference>
<dbReference type="InterPro" id="IPR036034">
    <property type="entry name" value="PDZ_sf"/>
</dbReference>
<feature type="domain" description="PDZ" evidence="14">
    <location>
        <begin position="342"/>
        <end position="388"/>
    </location>
</feature>
<evidence type="ECO:0000256" key="6">
    <source>
        <dbReference type="ARBA" id="ARBA00022670"/>
    </source>
</evidence>
<evidence type="ECO:0000256" key="8">
    <source>
        <dbReference type="ARBA" id="ARBA00022801"/>
    </source>
</evidence>
<evidence type="ECO:0000256" key="13">
    <source>
        <dbReference type="SAM" id="Phobius"/>
    </source>
</evidence>
<dbReference type="Pfam" id="PF13180">
    <property type="entry name" value="PDZ_2"/>
    <property type="match status" value="2"/>
</dbReference>
<gene>
    <name evidence="15" type="ORF">ATPR_1619</name>
</gene>
<evidence type="ECO:0000256" key="7">
    <source>
        <dbReference type="ARBA" id="ARBA00022764"/>
    </source>
</evidence>
<dbReference type="CDD" id="cd10839">
    <property type="entry name" value="cpPDZ1_DegP-like"/>
    <property type="match status" value="1"/>
</dbReference>
<keyword evidence="13" id="KW-0472">Membrane</keyword>
<accession>F7VE20</accession>
<dbReference type="PRINTS" id="PR00834">
    <property type="entry name" value="PROTEASES2C"/>
</dbReference>
<dbReference type="SMART" id="SM00228">
    <property type="entry name" value="PDZ"/>
    <property type="match status" value="2"/>
</dbReference>
<dbReference type="PANTHER" id="PTHR22939:SF130">
    <property type="entry name" value="PERIPLASMIC SERINE ENDOPROTEASE DEGP-LIKE-RELATED"/>
    <property type="match status" value="1"/>
</dbReference>
<dbReference type="AlphaFoldDB" id="F7VE20"/>
<sequence>MREQGGPMPRPGGALPCLTMQGTVGNVMSEKSVSKFFGRSRRKTLLALLAGVSLMVDVGAGPLAIMGYNAAHAQDAGAIKPSGQGQKIPDFVNLVKQVKPAVVSITSMLKADSVEDENGGMGGGMGGMPFPFPFPFQMAPQHSRQLVEARGSGFVISADGYVVTNNHVVKGATKVTVTLDDGTTLPAKIIGRDGKTDLALLKVTSSQKLPFIELGESDDVQPGEWVVAVGNPYGLGGTVTAGIVSARGRDINEGPYDNFIQIDAPINRGNSGGPLFTQDGKVVGVNTAILSPSGGGSIGIGFAIPSDTVRSVTDQLRKTGHVVRGYLGVNAQVISPAMAKALNLPSSSDGSAPAGALVASVTPDSPAEKAGLKAEDVITDFNGQKVTSPHDLAVRVASLAPNTDAKMGYIRAGKPQTVTIKIGNLATAGNDGGVGGGAASGPHLGVSLAPLNADVRRQLGLGNDVHGVVVNDIQPGSPADQAGIRPGDIIQSVGGQSVDAPRAAVTAVRATLAAKKPVLLRVLRDGQSLFIAISPDGSSGGDSSDNDGNDDD</sequence>
<proteinExistence type="inferred from homology"/>
<dbReference type="PANTHER" id="PTHR22939">
    <property type="entry name" value="SERINE PROTEASE FAMILY S1C HTRA-RELATED"/>
    <property type="match status" value="1"/>
</dbReference>
<comment type="caution">
    <text evidence="15">The sequence shown here is derived from an EMBL/GenBank/DDBJ whole genome shotgun (WGS) entry which is preliminary data.</text>
</comment>
<evidence type="ECO:0000259" key="14">
    <source>
        <dbReference type="PROSITE" id="PS50106"/>
    </source>
</evidence>
<name>F7VE20_9PROT</name>
<reference evidence="15 16" key="1">
    <citation type="journal article" date="2011" name="Biochem. Biophys. Res. Commun.">
        <title>Increased number of Arginine-based salt bridges contributes to the thermotolerance of thermotolerant acetic acid bacteria, Acetobacter tropicalis SKU1100.</title>
        <authorList>
            <person name="Matsutani M."/>
            <person name="Hirakawa H."/>
            <person name="Nishikura M."/>
            <person name="Soemphol W."/>
            <person name="Ali I.A.I."/>
            <person name="Yakushi T."/>
            <person name="Matsushita K."/>
        </authorList>
    </citation>
    <scope>NUCLEOTIDE SEQUENCE [LARGE SCALE GENOMIC DNA]</scope>
    <source>
        <strain evidence="15 16">NBRC 101654</strain>
    </source>
</reference>
<evidence type="ECO:0000256" key="9">
    <source>
        <dbReference type="ARBA" id="ARBA00022825"/>
    </source>
</evidence>
<evidence type="ECO:0000256" key="10">
    <source>
        <dbReference type="ARBA" id="ARBA00023016"/>
    </source>
</evidence>
<evidence type="ECO:0000256" key="5">
    <source>
        <dbReference type="ARBA" id="ARBA00013958"/>
    </source>
</evidence>
<comment type="similarity">
    <text evidence="3">Belongs to the peptidase S1C family.</text>
</comment>